<dbReference type="GO" id="GO:0005975">
    <property type="term" value="P:carbohydrate metabolic process"/>
    <property type="evidence" value="ECO:0007669"/>
    <property type="project" value="InterPro"/>
</dbReference>
<feature type="domain" description="SIS" evidence="3">
    <location>
        <begin position="40"/>
        <end position="172"/>
    </location>
</feature>
<dbReference type="InterPro" id="IPR019490">
    <property type="entry name" value="Glu6P/Mann6P_isomerase_C"/>
</dbReference>
<dbReference type="InterPro" id="IPR001347">
    <property type="entry name" value="SIS_dom"/>
</dbReference>
<dbReference type="GO" id="GO:0004347">
    <property type="term" value="F:glucose-6-phosphate isomerase activity"/>
    <property type="evidence" value="ECO:0007669"/>
    <property type="project" value="InterPro"/>
</dbReference>
<dbReference type="SUPFAM" id="SSF53697">
    <property type="entry name" value="SIS domain"/>
    <property type="match status" value="1"/>
</dbReference>
<evidence type="ECO:0000256" key="1">
    <source>
        <dbReference type="ARBA" id="ARBA00010523"/>
    </source>
</evidence>
<accession>A0A1G1W5I3</accession>
<keyword evidence="2" id="KW-0413">Isomerase</keyword>
<reference evidence="4 5" key="1">
    <citation type="journal article" date="2016" name="Nat. Commun.">
        <title>Thousands of microbial genomes shed light on interconnected biogeochemical processes in an aquifer system.</title>
        <authorList>
            <person name="Anantharaman K."/>
            <person name="Brown C.T."/>
            <person name="Hug L.A."/>
            <person name="Sharon I."/>
            <person name="Castelle C.J."/>
            <person name="Probst A.J."/>
            <person name="Thomas B.C."/>
            <person name="Singh A."/>
            <person name="Wilkins M.J."/>
            <person name="Karaoz U."/>
            <person name="Brodie E.L."/>
            <person name="Williams K.H."/>
            <person name="Hubbard S.S."/>
            <person name="Banfield J.F."/>
        </authorList>
    </citation>
    <scope>NUCLEOTIDE SEQUENCE [LARGE SCALE GENOMIC DNA]</scope>
</reference>
<proteinExistence type="inferred from homology"/>
<gene>
    <name evidence="4" type="ORF">A2172_03215</name>
</gene>
<organism evidence="4 5">
    <name type="scientific">Candidatus Woykebacteria bacterium RBG_13_40_15</name>
    <dbReference type="NCBI Taxonomy" id="1802593"/>
    <lineage>
        <taxon>Bacteria</taxon>
        <taxon>Candidatus Woykeibacteriota</taxon>
    </lineage>
</organism>
<comment type="caution">
    <text evidence="4">The sequence shown here is derived from an EMBL/GenBank/DDBJ whole genome shotgun (WGS) entry which is preliminary data.</text>
</comment>
<sequence>MTLDDVEEIKKLDSNNVVESIKSFGDQLKTAWQELRLVEIPLEYRNVKNIVVAGMGGSCLGAHFVRSVFDLSLPLQIVNDYFLPTFVKGNTLLVVSSYSGDTEETLSAFSDGQKREAKILGISSGGKLVEELKQKSLPFYQFGSKYNPSGKPRLGLGYSIGATLGVFAKLGFLNFTDQDLEKVLNSIEKMQLGPEIPVEKNAAKALATALNGKIPVIFASEFLAGNAPIFANDLNENAKVFSNYFLIPEANHHLLEGISFPDSLKEVIKFVFLETDNYDQKIHKRYAVTKDLLTNKGFEYVTYKLSGKDRQTGAFEAIIFSSWVSFYLAAIYDTNPGPIPNVDFFKEQLSRLA</sequence>
<evidence type="ECO:0000256" key="2">
    <source>
        <dbReference type="ARBA" id="ARBA00023235"/>
    </source>
</evidence>
<evidence type="ECO:0000259" key="3">
    <source>
        <dbReference type="PROSITE" id="PS51464"/>
    </source>
</evidence>
<evidence type="ECO:0000313" key="4">
    <source>
        <dbReference type="EMBL" id="OGY22918.1"/>
    </source>
</evidence>
<protein>
    <recommendedName>
        <fullName evidence="3">SIS domain-containing protein</fullName>
    </recommendedName>
</protein>
<dbReference type="STRING" id="1802593.A2172_03215"/>
<evidence type="ECO:0000313" key="5">
    <source>
        <dbReference type="Proteomes" id="UP000176631"/>
    </source>
</evidence>
<dbReference type="GO" id="GO:0097367">
    <property type="term" value="F:carbohydrate derivative binding"/>
    <property type="evidence" value="ECO:0007669"/>
    <property type="project" value="InterPro"/>
</dbReference>
<dbReference type="GO" id="GO:0004476">
    <property type="term" value="F:mannose-6-phosphate isomerase activity"/>
    <property type="evidence" value="ECO:0007669"/>
    <property type="project" value="InterPro"/>
</dbReference>
<dbReference type="Pfam" id="PF10432">
    <property type="entry name" value="bact-PGI_C"/>
    <property type="match status" value="1"/>
</dbReference>
<dbReference type="EMBL" id="MHCP01000030">
    <property type="protein sequence ID" value="OGY22918.1"/>
    <property type="molecule type" value="Genomic_DNA"/>
</dbReference>
<dbReference type="PROSITE" id="PS51464">
    <property type="entry name" value="SIS"/>
    <property type="match status" value="1"/>
</dbReference>
<dbReference type="GO" id="GO:1901135">
    <property type="term" value="P:carbohydrate derivative metabolic process"/>
    <property type="evidence" value="ECO:0007669"/>
    <property type="project" value="InterPro"/>
</dbReference>
<dbReference type="InterPro" id="IPR046348">
    <property type="entry name" value="SIS_dom_sf"/>
</dbReference>
<dbReference type="Gene3D" id="3.40.50.10490">
    <property type="entry name" value="Glucose-6-phosphate isomerase like protein, domain 1"/>
    <property type="match status" value="2"/>
</dbReference>
<name>A0A1G1W5I3_9BACT</name>
<dbReference type="AlphaFoldDB" id="A0A1G1W5I3"/>
<comment type="similarity">
    <text evidence="1">Belongs to the PGI/PMI family.</text>
</comment>
<dbReference type="Proteomes" id="UP000176631">
    <property type="component" value="Unassembled WGS sequence"/>
</dbReference>